<evidence type="ECO:0000256" key="6">
    <source>
        <dbReference type="ARBA" id="ARBA00022989"/>
    </source>
</evidence>
<comment type="similarity">
    <text evidence="2 12">Belongs to the cytochrome P450 family.</text>
</comment>
<evidence type="ECO:0008006" key="16">
    <source>
        <dbReference type="Google" id="ProtNLM"/>
    </source>
</evidence>
<dbReference type="EMBL" id="JBDFQZ010000008">
    <property type="protein sequence ID" value="KAK9697301.1"/>
    <property type="molecule type" value="Genomic_DNA"/>
</dbReference>
<dbReference type="PROSITE" id="PS00086">
    <property type="entry name" value="CYTOCHROME_P450"/>
    <property type="match status" value="1"/>
</dbReference>
<keyword evidence="7 12" id="KW-0560">Oxidoreductase</keyword>
<evidence type="ECO:0000256" key="1">
    <source>
        <dbReference type="ARBA" id="ARBA00004370"/>
    </source>
</evidence>
<dbReference type="PRINTS" id="PR00385">
    <property type="entry name" value="P450"/>
</dbReference>
<evidence type="ECO:0000313" key="14">
    <source>
        <dbReference type="EMBL" id="KAK9697301.1"/>
    </source>
</evidence>
<keyword evidence="4 13" id="KW-0812">Transmembrane</keyword>
<feature type="binding site" description="axial binding residue" evidence="11">
    <location>
        <position position="465"/>
    </location>
    <ligand>
        <name>heme</name>
        <dbReference type="ChEBI" id="CHEBI:30413"/>
    </ligand>
    <ligandPart>
        <name>Fe</name>
        <dbReference type="ChEBI" id="CHEBI:18248"/>
    </ligandPart>
</feature>
<evidence type="ECO:0000256" key="11">
    <source>
        <dbReference type="PIRSR" id="PIRSR602401-1"/>
    </source>
</evidence>
<dbReference type="FunFam" id="1.10.630.10:FF:000029">
    <property type="entry name" value="Cytochrome P450 734A1"/>
    <property type="match status" value="1"/>
</dbReference>
<dbReference type="GO" id="GO:0016020">
    <property type="term" value="C:membrane"/>
    <property type="evidence" value="ECO:0007669"/>
    <property type="project" value="UniProtKB-SubCell"/>
</dbReference>
<comment type="subcellular location">
    <subcellularLocation>
        <location evidence="1">Membrane</location>
    </subcellularLocation>
</comment>
<dbReference type="SUPFAM" id="SSF48264">
    <property type="entry name" value="Cytochrome P450"/>
    <property type="match status" value="1"/>
</dbReference>
<sequence>MDTIKLICIFSAIIISYFILKVANSIWWKPKRVAKQLEEQGIKGNNYKLLFGDMKDLVKQIQEAWSKPNNLDHCIGARVDPFTHNMVNKYGKVSMCWTGPTPNLIIMDPEMMKQVLNNKQGHFQKPFINELILVLTKGLTTLEGEKWAKHRKIINPAFHIEKLKGMVPVMAGTCKEFIDRWRNFARNEEGRCELDIWPEFQNLTADVISRTAFGSNYEEGSTIFKLQKELVTLVIEVMQTVYIPGYRFLPTKKNRRRKELDKTITSMLTELVRKRENHIGADESNTGDLLGLLLQSNRKGTENSQDQKFTGMTFEEVIEECKQFYLAGQETTASLLTWTVIVLAMHPDWQEKARDEILRACRGDSINFEAIKNLNIVTMILNEVLRLYPPVIAHYRHAYKKTKIGEICVPAGVNVTLPTLLMQHDHDIWGDDAEEFNPERFSDGLAKASKDKHAFFPFGYGPTICVGQTFALIEAKVALSMILQNFTIQLSPSYIHAPNTVMMLQPQHGAHVILHPRY</sequence>
<dbReference type="InterPro" id="IPR002401">
    <property type="entry name" value="Cyt_P450_E_grp-I"/>
</dbReference>
<dbReference type="GO" id="GO:0005506">
    <property type="term" value="F:iron ion binding"/>
    <property type="evidence" value="ECO:0007669"/>
    <property type="project" value="InterPro"/>
</dbReference>
<evidence type="ECO:0000256" key="4">
    <source>
        <dbReference type="ARBA" id="ARBA00022692"/>
    </source>
</evidence>
<reference evidence="14" key="1">
    <citation type="submission" date="2024-03" db="EMBL/GenBank/DDBJ databases">
        <title>WGS assembly of Saponaria officinalis var. Norfolk2.</title>
        <authorList>
            <person name="Jenkins J."/>
            <person name="Shu S."/>
            <person name="Grimwood J."/>
            <person name="Barry K."/>
            <person name="Goodstein D."/>
            <person name="Schmutz J."/>
            <person name="Leebens-Mack J."/>
            <person name="Osbourn A."/>
        </authorList>
    </citation>
    <scope>NUCLEOTIDE SEQUENCE [LARGE SCALE GENOMIC DNA]</scope>
    <source>
        <strain evidence="14">JIC</strain>
    </source>
</reference>
<accession>A0AAW1J4Q7</accession>
<evidence type="ECO:0000256" key="8">
    <source>
        <dbReference type="ARBA" id="ARBA00023004"/>
    </source>
</evidence>
<proteinExistence type="inferred from homology"/>
<dbReference type="PRINTS" id="PR00463">
    <property type="entry name" value="EP450I"/>
</dbReference>
<keyword evidence="8 11" id="KW-0408">Iron</keyword>
<keyword evidence="15" id="KW-1185">Reference proteome</keyword>
<dbReference type="InterPro" id="IPR017972">
    <property type="entry name" value="Cyt_P450_CS"/>
</dbReference>
<dbReference type="PANTHER" id="PTHR24282">
    <property type="entry name" value="CYTOCHROME P450 FAMILY MEMBER"/>
    <property type="match status" value="1"/>
</dbReference>
<dbReference type="Proteomes" id="UP001443914">
    <property type="component" value="Unassembled WGS sequence"/>
</dbReference>
<keyword evidence="9 12" id="KW-0503">Monooxygenase</keyword>
<dbReference type="AlphaFoldDB" id="A0AAW1J4Q7"/>
<organism evidence="14 15">
    <name type="scientific">Saponaria officinalis</name>
    <name type="common">Common soapwort</name>
    <name type="synonym">Lychnis saponaria</name>
    <dbReference type="NCBI Taxonomy" id="3572"/>
    <lineage>
        <taxon>Eukaryota</taxon>
        <taxon>Viridiplantae</taxon>
        <taxon>Streptophyta</taxon>
        <taxon>Embryophyta</taxon>
        <taxon>Tracheophyta</taxon>
        <taxon>Spermatophyta</taxon>
        <taxon>Magnoliopsida</taxon>
        <taxon>eudicotyledons</taxon>
        <taxon>Gunneridae</taxon>
        <taxon>Pentapetalae</taxon>
        <taxon>Caryophyllales</taxon>
        <taxon>Caryophyllaceae</taxon>
        <taxon>Caryophylleae</taxon>
        <taxon>Saponaria</taxon>
    </lineage>
</organism>
<dbReference type="GO" id="GO:0016705">
    <property type="term" value="F:oxidoreductase activity, acting on paired donors, with incorporation or reduction of molecular oxygen"/>
    <property type="evidence" value="ECO:0007669"/>
    <property type="project" value="InterPro"/>
</dbReference>
<evidence type="ECO:0000256" key="13">
    <source>
        <dbReference type="SAM" id="Phobius"/>
    </source>
</evidence>
<keyword evidence="5 11" id="KW-0479">Metal-binding</keyword>
<keyword evidence="6 13" id="KW-1133">Transmembrane helix</keyword>
<comment type="caution">
    <text evidence="14">The sequence shown here is derived from an EMBL/GenBank/DDBJ whole genome shotgun (WGS) entry which is preliminary data.</text>
</comment>
<evidence type="ECO:0000256" key="3">
    <source>
        <dbReference type="ARBA" id="ARBA00022617"/>
    </source>
</evidence>
<dbReference type="Gene3D" id="1.10.630.10">
    <property type="entry name" value="Cytochrome P450"/>
    <property type="match status" value="1"/>
</dbReference>
<gene>
    <name evidence="14" type="ORF">RND81_08G028500</name>
</gene>
<protein>
    <recommendedName>
        <fullName evidence="16">Cytochrome P450</fullName>
    </recommendedName>
</protein>
<evidence type="ECO:0000256" key="5">
    <source>
        <dbReference type="ARBA" id="ARBA00022723"/>
    </source>
</evidence>
<name>A0AAW1J4Q7_SAPOF</name>
<evidence type="ECO:0000256" key="2">
    <source>
        <dbReference type="ARBA" id="ARBA00010617"/>
    </source>
</evidence>
<dbReference type="GO" id="GO:0020037">
    <property type="term" value="F:heme binding"/>
    <property type="evidence" value="ECO:0007669"/>
    <property type="project" value="InterPro"/>
</dbReference>
<evidence type="ECO:0000256" key="12">
    <source>
        <dbReference type="RuleBase" id="RU000461"/>
    </source>
</evidence>
<dbReference type="InterPro" id="IPR001128">
    <property type="entry name" value="Cyt_P450"/>
</dbReference>
<comment type="cofactor">
    <cofactor evidence="11">
        <name>heme</name>
        <dbReference type="ChEBI" id="CHEBI:30413"/>
    </cofactor>
</comment>
<dbReference type="Pfam" id="PF00067">
    <property type="entry name" value="p450"/>
    <property type="match status" value="1"/>
</dbReference>
<dbReference type="GO" id="GO:0004497">
    <property type="term" value="F:monooxygenase activity"/>
    <property type="evidence" value="ECO:0007669"/>
    <property type="project" value="UniProtKB-KW"/>
</dbReference>
<keyword evidence="3 11" id="KW-0349">Heme</keyword>
<evidence type="ECO:0000256" key="7">
    <source>
        <dbReference type="ARBA" id="ARBA00023002"/>
    </source>
</evidence>
<evidence type="ECO:0000313" key="15">
    <source>
        <dbReference type="Proteomes" id="UP001443914"/>
    </source>
</evidence>
<dbReference type="InterPro" id="IPR036396">
    <property type="entry name" value="Cyt_P450_sf"/>
</dbReference>
<evidence type="ECO:0000256" key="9">
    <source>
        <dbReference type="ARBA" id="ARBA00023033"/>
    </source>
</evidence>
<dbReference type="PANTHER" id="PTHR24282:SF94">
    <property type="entry name" value="CYTOCHROME P450 72C1"/>
    <property type="match status" value="1"/>
</dbReference>
<dbReference type="InterPro" id="IPR050665">
    <property type="entry name" value="Cytochrome_P450_Monooxygen"/>
</dbReference>
<keyword evidence="10 13" id="KW-0472">Membrane</keyword>
<feature type="transmembrane region" description="Helical" evidence="13">
    <location>
        <begin position="7"/>
        <end position="28"/>
    </location>
</feature>
<evidence type="ECO:0000256" key="10">
    <source>
        <dbReference type="ARBA" id="ARBA00023136"/>
    </source>
</evidence>